<keyword evidence="2" id="KW-1185">Reference proteome</keyword>
<reference evidence="1 2" key="1">
    <citation type="submission" date="2024-04" db="EMBL/GenBank/DDBJ databases">
        <title>Novel species of the genus Ideonella isolated from streams.</title>
        <authorList>
            <person name="Lu H."/>
        </authorList>
    </citation>
    <scope>NUCLEOTIDE SEQUENCE [LARGE SCALE GENOMIC DNA]</scope>
    <source>
        <strain evidence="1 2">LYT19W</strain>
    </source>
</reference>
<accession>A0ABU9BZL5</accession>
<sequence length="158" mass="17155">MNRCAMTTARLKHGLRSACHALNAHALRAALVLAMSATLLTALLATHLPAQAQAARNFPASALRGELQFQSQPEVLLNGQAARLAPGARIRGTDNLLQLAGNLTGTRAIVNYTIDPFGLVKDVWLLRPDEILVKPWPRTTAEAQSWVFNADAQTWSRP</sequence>
<gene>
    <name evidence="1" type="ORF">AACH00_01055</name>
</gene>
<evidence type="ECO:0000313" key="1">
    <source>
        <dbReference type="EMBL" id="MEK8044928.1"/>
    </source>
</evidence>
<comment type="caution">
    <text evidence="1">The sequence shown here is derived from an EMBL/GenBank/DDBJ whole genome shotgun (WGS) entry which is preliminary data.</text>
</comment>
<name>A0ABU9BZL5_9BURK</name>
<evidence type="ECO:0000313" key="2">
    <source>
        <dbReference type="Proteomes" id="UP001379945"/>
    </source>
</evidence>
<dbReference type="RefSeq" id="WP_341397084.1">
    <property type="nucleotide sequence ID" value="NZ_JBBUTI010000001.1"/>
</dbReference>
<proteinExistence type="predicted"/>
<protein>
    <submittedName>
        <fullName evidence="1">Uncharacterized protein</fullName>
    </submittedName>
</protein>
<organism evidence="1 2">
    <name type="scientific">Ideonella margarita</name>
    <dbReference type="NCBI Taxonomy" id="2984191"/>
    <lineage>
        <taxon>Bacteria</taxon>
        <taxon>Pseudomonadati</taxon>
        <taxon>Pseudomonadota</taxon>
        <taxon>Betaproteobacteria</taxon>
        <taxon>Burkholderiales</taxon>
        <taxon>Sphaerotilaceae</taxon>
        <taxon>Ideonella</taxon>
    </lineage>
</organism>
<dbReference type="EMBL" id="JBBUTI010000001">
    <property type="protein sequence ID" value="MEK8044928.1"/>
    <property type="molecule type" value="Genomic_DNA"/>
</dbReference>
<dbReference type="Proteomes" id="UP001379945">
    <property type="component" value="Unassembled WGS sequence"/>
</dbReference>